<evidence type="ECO:0008006" key="7">
    <source>
        <dbReference type="Google" id="ProtNLM"/>
    </source>
</evidence>
<evidence type="ECO:0000256" key="2">
    <source>
        <dbReference type="ARBA" id="ARBA00008017"/>
    </source>
</evidence>
<dbReference type="PANTHER" id="PTHR31618:SF1">
    <property type="entry name" value="EF-HAND DOMAIN-CONTAINING PROTEIN"/>
    <property type="match status" value="1"/>
</dbReference>
<evidence type="ECO:0000256" key="1">
    <source>
        <dbReference type="ARBA" id="ARBA00004141"/>
    </source>
</evidence>
<comment type="subcellular location">
    <subcellularLocation>
        <location evidence="1">Membrane</location>
        <topology evidence="1">Multi-pass membrane protein</topology>
    </subcellularLocation>
</comment>
<dbReference type="EMBL" id="JALLPJ020000811">
    <property type="protein sequence ID" value="KAL3782333.1"/>
    <property type="molecule type" value="Genomic_DNA"/>
</dbReference>
<name>A0ABD3P3K6_9STRA</name>
<accession>A0ABD3P3K6</accession>
<keyword evidence="4" id="KW-0472">Membrane</keyword>
<dbReference type="PANTHER" id="PTHR31618">
    <property type="entry name" value="MECHANOSENSITIVE ION CHANNEL PROTEIN 5"/>
    <property type="match status" value="1"/>
</dbReference>
<keyword evidence="6" id="KW-1185">Reference proteome</keyword>
<feature type="transmembrane region" description="Helical" evidence="4">
    <location>
        <begin position="458"/>
        <end position="476"/>
    </location>
</feature>
<evidence type="ECO:0000256" key="3">
    <source>
        <dbReference type="SAM" id="MobiDB-lite"/>
    </source>
</evidence>
<sequence length="1080" mass="118918">MSSQAPIPPPPPPPPPSGTPPKSPREPPAAKTSPRPVAAAAPTKTSPRPLPSSTSILKPSLIVRGNTGNSVTFADHKSSKTESIIQPLTLDRITSAQFEDEATTCIIAALEAEDQKLVGEGIEDYSDDDDDNATPTEQRKIRTYSTDSFIKNLQKHGDLQQYRSSPISASSRHVSSTSLIGSHHVTSSMLSAGFLPGVPDGSAIESFDRVSSLLGEDSDDNFVQGFNETLQKSAPNLAASASDGEQEVKGEKTTVDRTLSDIKEGDEEEEQQQQDVSSPAVNNPMKSTNVTKNLSTMGQRLKVMQKAGSSSLRSSFRSQKSLMMENEGSGDQLLNALSNASKNETNGFRRKIRYEYTDLIAPQMPRSIARISQMLFFVVFPSLSVAVLLFYMFDNPMAGNSGTSVSWWIIFAARQGLLFEFARVGEVFWVEIMALRSKLFTTAFGPYVALAIIQSKGWPYMCIFWPVLDFCFLYGSNPFVRHWLFWQQYLDVFNENNPVNGVTDANIYLRLLLSCAFVGVIVSLKRLALAIYLGRRTVKHFGQELETLMAKMILIGEVAHLAKDIESRQTITGVDSEKVVQFRNMVMDGSVTSTDQSPVPGGHKTLPSQPSAKATHLEYNSPRDSEAASTASAANPTENISLQQSTSNNIQLLNLLDEWEEPESIAQKNAKASVQDLLQFRQAVHFMNDSHPFSRAFGLANTREATIESAQKVYDKLILGHGDENSPLPFSVFSVLAVGENGQLMTAKIKSLIRLFRPDRSGELTRLDYSKSIDTVYKELRLLRASIANSAQIDIAFEKIVNAFFYFFVTIIAITILGIDIWSVFLSINTLILGASFLFGSAASNYFEGLLLIFVRRPYDIGDKIATSNPSTDTSGTGSSTWFVDKVTLFATTARFATTNEVATLSNGSIARLRIINANRSPKANVSVIIKFGLETPFQRITIFRTAVENFIKARPREWIALSAFRVTRVEADAGYVEYKIIGQHRERWQNIGPILQSKADLSSFCLEVSKKLDMRYESPPMPVNLSASGDMMKSFFANSDGEGNDAPAAANLNRSGVGPSFSSEDLQDVNQMFAIRESM</sequence>
<keyword evidence="4" id="KW-0812">Transmembrane</keyword>
<protein>
    <recommendedName>
        <fullName evidence="7">Calmodulin</fullName>
    </recommendedName>
</protein>
<gene>
    <name evidence="5" type="ORF">ACHAWO_011262</name>
</gene>
<feature type="region of interest" description="Disordered" evidence="3">
    <location>
        <begin position="237"/>
        <end position="290"/>
    </location>
</feature>
<proteinExistence type="inferred from homology"/>
<feature type="transmembrane region" description="Helical" evidence="4">
    <location>
        <begin position="831"/>
        <end position="855"/>
    </location>
</feature>
<feature type="compositionally biased region" description="Polar residues" evidence="3">
    <location>
        <begin position="275"/>
        <end position="290"/>
    </location>
</feature>
<dbReference type="InterPro" id="IPR016688">
    <property type="entry name" value="MscS-like_plants/fungi"/>
</dbReference>
<dbReference type="GO" id="GO:0016020">
    <property type="term" value="C:membrane"/>
    <property type="evidence" value="ECO:0007669"/>
    <property type="project" value="UniProtKB-SubCell"/>
</dbReference>
<feature type="transmembrane region" description="Helical" evidence="4">
    <location>
        <begin position="374"/>
        <end position="393"/>
    </location>
</feature>
<feature type="compositionally biased region" description="Polar residues" evidence="3">
    <location>
        <begin position="627"/>
        <end position="643"/>
    </location>
</feature>
<feature type="region of interest" description="Disordered" evidence="3">
    <location>
        <begin position="591"/>
        <end position="643"/>
    </location>
</feature>
<evidence type="ECO:0000256" key="4">
    <source>
        <dbReference type="SAM" id="Phobius"/>
    </source>
</evidence>
<feature type="transmembrane region" description="Helical" evidence="4">
    <location>
        <begin position="507"/>
        <end position="533"/>
    </location>
</feature>
<comment type="caution">
    <text evidence="5">The sequence shown here is derived from an EMBL/GenBank/DDBJ whole genome shotgun (WGS) entry which is preliminary data.</text>
</comment>
<dbReference type="Proteomes" id="UP001530400">
    <property type="component" value="Unassembled WGS sequence"/>
</dbReference>
<feature type="compositionally biased region" description="Basic and acidic residues" evidence="3">
    <location>
        <begin position="246"/>
        <end position="263"/>
    </location>
</feature>
<feature type="region of interest" description="Disordered" evidence="3">
    <location>
        <begin position="1"/>
        <end position="80"/>
    </location>
</feature>
<feature type="transmembrane region" description="Helical" evidence="4">
    <location>
        <begin position="803"/>
        <end position="825"/>
    </location>
</feature>
<keyword evidence="4" id="KW-1133">Transmembrane helix</keyword>
<comment type="similarity">
    <text evidence="2">Belongs to the MscS (TC 1.A.23) family.</text>
</comment>
<feature type="compositionally biased region" description="Pro residues" evidence="3">
    <location>
        <begin position="1"/>
        <end position="22"/>
    </location>
</feature>
<dbReference type="AlphaFoldDB" id="A0ABD3P3K6"/>
<reference evidence="5 6" key="1">
    <citation type="submission" date="2024-10" db="EMBL/GenBank/DDBJ databases">
        <title>Updated reference genomes for cyclostephanoid diatoms.</title>
        <authorList>
            <person name="Roberts W.R."/>
            <person name="Alverson A.J."/>
        </authorList>
    </citation>
    <scope>NUCLEOTIDE SEQUENCE [LARGE SCALE GENOMIC DNA]</scope>
    <source>
        <strain evidence="5 6">AJA010-31</strain>
    </source>
</reference>
<evidence type="ECO:0000313" key="5">
    <source>
        <dbReference type="EMBL" id="KAL3782333.1"/>
    </source>
</evidence>
<evidence type="ECO:0000313" key="6">
    <source>
        <dbReference type="Proteomes" id="UP001530400"/>
    </source>
</evidence>
<feature type="compositionally biased region" description="Polar residues" evidence="3">
    <location>
        <begin position="43"/>
        <end position="57"/>
    </location>
</feature>
<organism evidence="5 6">
    <name type="scientific">Cyclotella atomus</name>
    <dbReference type="NCBI Taxonomy" id="382360"/>
    <lineage>
        <taxon>Eukaryota</taxon>
        <taxon>Sar</taxon>
        <taxon>Stramenopiles</taxon>
        <taxon>Ochrophyta</taxon>
        <taxon>Bacillariophyta</taxon>
        <taxon>Coscinodiscophyceae</taxon>
        <taxon>Thalassiosirophycidae</taxon>
        <taxon>Stephanodiscales</taxon>
        <taxon>Stephanodiscaceae</taxon>
        <taxon>Cyclotella</taxon>
    </lineage>
</organism>